<dbReference type="GO" id="GO:0008270">
    <property type="term" value="F:zinc ion binding"/>
    <property type="evidence" value="ECO:0007669"/>
    <property type="project" value="TreeGrafter"/>
</dbReference>
<dbReference type="Pfam" id="PF01979">
    <property type="entry name" value="Amidohydro_1"/>
    <property type="match status" value="1"/>
</dbReference>
<dbReference type="GO" id="GO:0005829">
    <property type="term" value="C:cytosol"/>
    <property type="evidence" value="ECO:0007669"/>
    <property type="project" value="TreeGrafter"/>
</dbReference>
<dbReference type="Proteomes" id="UP000307968">
    <property type="component" value="Chromosome"/>
</dbReference>
<dbReference type="EC" id="3.5.4.3" evidence="6"/>
<dbReference type="InterPro" id="IPR011059">
    <property type="entry name" value="Metal-dep_hydrolase_composite"/>
</dbReference>
<dbReference type="PANTHER" id="PTHR11271">
    <property type="entry name" value="GUANINE DEAMINASE"/>
    <property type="match status" value="1"/>
</dbReference>
<dbReference type="InterPro" id="IPR006680">
    <property type="entry name" value="Amidohydro-rel"/>
</dbReference>
<evidence type="ECO:0000313" key="6">
    <source>
        <dbReference type="EMBL" id="VTP63112.1"/>
    </source>
</evidence>
<dbReference type="SUPFAM" id="SSF51556">
    <property type="entry name" value="Metallo-dependent hydrolases"/>
    <property type="match status" value="1"/>
</dbReference>
<dbReference type="UniPathway" id="UPA00603">
    <property type="reaction ID" value="UER00660"/>
</dbReference>
<feature type="domain" description="Amidohydrolase-related" evidence="5">
    <location>
        <begin position="8"/>
        <end position="103"/>
    </location>
</feature>
<dbReference type="GO" id="GO:0008892">
    <property type="term" value="F:guanine deaminase activity"/>
    <property type="evidence" value="ECO:0007669"/>
    <property type="project" value="UniProtKB-EC"/>
</dbReference>
<evidence type="ECO:0000256" key="4">
    <source>
        <dbReference type="ARBA" id="ARBA00022833"/>
    </source>
</evidence>
<evidence type="ECO:0000256" key="1">
    <source>
        <dbReference type="ARBA" id="ARBA00001947"/>
    </source>
</evidence>
<proteinExistence type="predicted"/>
<dbReference type="PANTHER" id="PTHR11271:SF6">
    <property type="entry name" value="GUANINE DEAMINASE"/>
    <property type="match status" value="1"/>
</dbReference>
<evidence type="ECO:0000256" key="2">
    <source>
        <dbReference type="ARBA" id="ARBA00022723"/>
    </source>
</evidence>
<dbReference type="InterPro" id="IPR051607">
    <property type="entry name" value="Metallo-dep_hydrolases"/>
</dbReference>
<evidence type="ECO:0000313" key="7">
    <source>
        <dbReference type="Proteomes" id="UP000307968"/>
    </source>
</evidence>
<protein>
    <submittedName>
        <fullName evidence="6">Guanine deaminase</fullName>
        <ecNumber evidence="6">3.5.4.3</ecNumber>
    </submittedName>
</protein>
<dbReference type="AlphaFoldDB" id="A0A4U9HGG1"/>
<organism evidence="6 7">
    <name type="scientific">Serratia rubidaea</name>
    <name type="common">Serratia marinorubra</name>
    <dbReference type="NCBI Taxonomy" id="61652"/>
    <lineage>
        <taxon>Bacteria</taxon>
        <taxon>Pseudomonadati</taxon>
        <taxon>Pseudomonadota</taxon>
        <taxon>Gammaproteobacteria</taxon>
        <taxon>Enterobacterales</taxon>
        <taxon>Yersiniaceae</taxon>
        <taxon>Serratia</taxon>
    </lineage>
</organism>
<keyword evidence="2" id="KW-0479">Metal-binding</keyword>
<name>A0A4U9HGG1_SERRU</name>
<keyword evidence="4" id="KW-0862">Zinc</keyword>
<dbReference type="GO" id="GO:0006147">
    <property type="term" value="P:guanine catabolic process"/>
    <property type="evidence" value="ECO:0007669"/>
    <property type="project" value="UniProtKB-UniPathway"/>
</dbReference>
<dbReference type="Gene3D" id="3.20.20.140">
    <property type="entry name" value="Metal-dependent hydrolases"/>
    <property type="match status" value="1"/>
</dbReference>
<gene>
    <name evidence="6" type="primary">guaD_3</name>
    <name evidence="6" type="ORF">NCTC12971_02977</name>
</gene>
<dbReference type="EMBL" id="LR590463">
    <property type="protein sequence ID" value="VTP63112.1"/>
    <property type="molecule type" value="Genomic_DNA"/>
</dbReference>
<keyword evidence="3 6" id="KW-0378">Hydrolase</keyword>
<evidence type="ECO:0000256" key="3">
    <source>
        <dbReference type="ARBA" id="ARBA00022801"/>
    </source>
</evidence>
<accession>A0A4U9HGG1</accession>
<reference evidence="6 7" key="1">
    <citation type="submission" date="2019-05" db="EMBL/GenBank/DDBJ databases">
        <authorList>
            <consortium name="Pathogen Informatics"/>
        </authorList>
    </citation>
    <scope>NUCLEOTIDE SEQUENCE [LARGE SCALE GENOMIC DNA]</scope>
    <source>
        <strain evidence="6 7">NCTC12971</strain>
    </source>
</reference>
<evidence type="ECO:0000259" key="5">
    <source>
        <dbReference type="Pfam" id="PF01979"/>
    </source>
</evidence>
<dbReference type="InterPro" id="IPR032466">
    <property type="entry name" value="Metal_Hydrolase"/>
</dbReference>
<sequence length="110" mass="12108">MTDYRDKLVVPGFVDCHIHYPQTEMIGAYGDQLLGWLQRYTFPVEGRFSDAEHAENISAFFLQQLLSNGTTTALVFATVHPQSVDALFSQAAALNMRLIAGKVNDGSPCA</sequence>
<comment type="cofactor">
    <cofactor evidence="1">
        <name>Zn(2+)</name>
        <dbReference type="ChEBI" id="CHEBI:29105"/>
    </cofactor>
</comment>
<dbReference type="Gene3D" id="2.30.40.10">
    <property type="entry name" value="Urease, subunit C, domain 1"/>
    <property type="match status" value="1"/>
</dbReference>